<dbReference type="AlphaFoldDB" id="A0A7S2Q1F8"/>
<reference evidence="1" key="1">
    <citation type="submission" date="2021-01" db="EMBL/GenBank/DDBJ databases">
        <authorList>
            <person name="Corre E."/>
            <person name="Pelletier E."/>
            <person name="Niang G."/>
            <person name="Scheremetjew M."/>
            <person name="Finn R."/>
            <person name="Kale V."/>
            <person name="Holt S."/>
            <person name="Cochrane G."/>
            <person name="Meng A."/>
            <person name="Brown T."/>
            <person name="Cohen L."/>
        </authorList>
    </citation>
    <scope>NUCLEOTIDE SEQUENCE</scope>
    <source>
        <strain evidence="1">RCC3387</strain>
    </source>
</reference>
<dbReference type="EMBL" id="HBGW01077974">
    <property type="protein sequence ID" value="CAD9629866.1"/>
    <property type="molecule type" value="Transcribed_RNA"/>
</dbReference>
<accession>A0A7S2Q1F8</accession>
<dbReference type="Pfam" id="PF08795">
    <property type="entry name" value="DUF1796"/>
    <property type="match status" value="3"/>
</dbReference>
<dbReference type="InterPro" id="IPR014903">
    <property type="entry name" value="DUF1796"/>
</dbReference>
<gene>
    <name evidence="1" type="ORF">BRAN1462_LOCUS49542</name>
</gene>
<proteinExistence type="predicted"/>
<organism evidence="1">
    <name type="scientific">Zooxanthella nutricula</name>
    <dbReference type="NCBI Taxonomy" id="1333877"/>
    <lineage>
        <taxon>Eukaryota</taxon>
        <taxon>Sar</taxon>
        <taxon>Alveolata</taxon>
        <taxon>Dinophyceae</taxon>
        <taxon>Peridiniales</taxon>
        <taxon>Peridiniales incertae sedis</taxon>
        <taxon>Zooxanthella</taxon>
    </lineage>
</organism>
<protein>
    <submittedName>
        <fullName evidence="1">Uncharacterized protein</fullName>
    </submittedName>
</protein>
<sequence>MQESDLLDMLPDGEAGPDASTDHIMLVSLGCFCGPKLSFKHIGRGAETLPFDWMRTRGAGILKFIREDFEGFFDFVSKKPVPGCSMTTYRGYHHSFWHDDPSDPGMRTRYRRRIARFKEMESRGKPILFVRTIPTTDELAEVPELVQELVTRYGSEACLLLIIDFQVTAPGPGVVQGLDNLLIYFLTGSHHVNEDGAPAPPYGKPILFALDWMVGRQVEAMRFPDMAKVAACADETHWGLQGLGGLNAFEASQDNPLPSEEEDAIDVSPSWAAPARVPPLRSQELECRLGEQVAKVRADGISCISLGCSPATKTSLQELGLGCEELPFDWAHVSHDGLLHFLHRGLDAPIREGLGAGGQRPSETVGFLDIATRSKVPNSSQIMCRSHLHSFWHDDLAEPDTRAQLGKRMKRWEAIGCKGEALLFVRAVATTAELARADELLSALKKRFGHKVCLLLVVDFQESNPGVYIVEGFDDLLVYLFEASAHQEDAWAPYRRPIAAALDWVQGEALEASAVDSLEQLQGLADGTNWGLVGPGGLRAFEGSARNAETAGAEGAPSDATAENAWLEEAKFEAAKDSFALISLGCHPGVAIALNSLGLGAEECPFDTLQIRLAGVVHFLLTAFKEFFSVDKTQAVPGTTLTMRRSRHHTFLDQFPEASWQEAYRPGIDNWYQLAKSSRPKLFVYAMADTEELDQVGLLLEELMVHFGRSIYVVVIVGGQEVPRVVSIDGNYNLLVHFITEAVHTRADPQQYHAPLRASLDWAVGRPLKASVVKDVSVLRSLARASAADLSVPGGPATTPGCGGG</sequence>
<name>A0A7S2Q1F8_9DINO</name>
<evidence type="ECO:0000313" key="1">
    <source>
        <dbReference type="EMBL" id="CAD9629866.1"/>
    </source>
</evidence>